<feature type="compositionally biased region" description="Polar residues" evidence="6">
    <location>
        <begin position="185"/>
        <end position="198"/>
    </location>
</feature>
<gene>
    <name evidence="8" type="primary">Znf474-L</name>
    <name evidence="8" type="ORF">Hamer_G005847</name>
</gene>
<organism evidence="8 9">
    <name type="scientific">Homarus americanus</name>
    <name type="common">American lobster</name>
    <dbReference type="NCBI Taxonomy" id="6706"/>
    <lineage>
        <taxon>Eukaryota</taxon>
        <taxon>Metazoa</taxon>
        <taxon>Ecdysozoa</taxon>
        <taxon>Arthropoda</taxon>
        <taxon>Crustacea</taxon>
        <taxon>Multicrustacea</taxon>
        <taxon>Malacostraca</taxon>
        <taxon>Eumalacostraca</taxon>
        <taxon>Eucarida</taxon>
        <taxon>Decapoda</taxon>
        <taxon>Pleocyemata</taxon>
        <taxon>Astacidea</taxon>
        <taxon>Nephropoidea</taxon>
        <taxon>Nephropidae</taxon>
        <taxon>Homarus</taxon>
    </lineage>
</organism>
<dbReference type="InterPro" id="IPR026319">
    <property type="entry name" value="ZC2HC1A/B-like"/>
</dbReference>
<proteinExistence type="predicted"/>
<dbReference type="Pfam" id="PF13913">
    <property type="entry name" value="zf-C2HC_2"/>
    <property type="match status" value="4"/>
</dbReference>
<dbReference type="Proteomes" id="UP000747542">
    <property type="component" value="Unassembled WGS sequence"/>
</dbReference>
<feature type="domain" description="C2HC/C3H-type" evidence="7">
    <location>
        <begin position="442"/>
        <end position="471"/>
    </location>
</feature>
<reference evidence="8" key="1">
    <citation type="journal article" date="2021" name="Sci. Adv.">
        <title>The American lobster genome reveals insights on longevity, neural, and immune adaptations.</title>
        <authorList>
            <person name="Polinski J.M."/>
            <person name="Zimin A.V."/>
            <person name="Clark K.F."/>
            <person name="Kohn A.B."/>
            <person name="Sadowski N."/>
            <person name="Timp W."/>
            <person name="Ptitsyn A."/>
            <person name="Khanna P."/>
            <person name="Romanova D.Y."/>
            <person name="Williams P."/>
            <person name="Greenwood S.J."/>
            <person name="Moroz L.L."/>
            <person name="Walt D.R."/>
            <person name="Bodnar A.G."/>
        </authorList>
    </citation>
    <scope>NUCLEOTIDE SEQUENCE</scope>
    <source>
        <strain evidence="8">GMGI-L3</strain>
    </source>
</reference>
<evidence type="ECO:0000256" key="2">
    <source>
        <dbReference type="ARBA" id="ARBA00022737"/>
    </source>
</evidence>
<evidence type="ECO:0000256" key="3">
    <source>
        <dbReference type="ARBA" id="ARBA00022771"/>
    </source>
</evidence>
<evidence type="ECO:0000256" key="5">
    <source>
        <dbReference type="PROSITE-ProRule" id="PRU01371"/>
    </source>
</evidence>
<evidence type="ECO:0000313" key="9">
    <source>
        <dbReference type="Proteomes" id="UP000747542"/>
    </source>
</evidence>
<feature type="region of interest" description="Disordered" evidence="6">
    <location>
        <begin position="565"/>
        <end position="595"/>
    </location>
</feature>
<feature type="non-terminal residue" evidence="8">
    <location>
        <position position="702"/>
    </location>
</feature>
<dbReference type="AlphaFoldDB" id="A0A8J5JFW9"/>
<protein>
    <submittedName>
        <fullName evidence="8">Zinc finger protein 474-like</fullName>
    </submittedName>
</protein>
<feature type="region of interest" description="Disordered" evidence="6">
    <location>
        <begin position="40"/>
        <end position="130"/>
    </location>
</feature>
<feature type="domain" description="C2HC/C3H-type" evidence="7">
    <location>
        <begin position="546"/>
        <end position="575"/>
    </location>
</feature>
<dbReference type="EMBL" id="JAHLQT010037514">
    <property type="protein sequence ID" value="KAG7157422.1"/>
    <property type="molecule type" value="Genomic_DNA"/>
</dbReference>
<keyword evidence="1" id="KW-0479">Metal-binding</keyword>
<dbReference type="PANTHER" id="PTHR13555">
    <property type="entry name" value="C2H2 ZINC FINGER CGI-62-RELATED"/>
    <property type="match status" value="1"/>
</dbReference>
<dbReference type="InterPro" id="IPR049899">
    <property type="entry name" value="Znf_C2HC_C3H"/>
</dbReference>
<evidence type="ECO:0000256" key="4">
    <source>
        <dbReference type="ARBA" id="ARBA00022833"/>
    </source>
</evidence>
<comment type="caution">
    <text evidence="8">The sequence shown here is derived from an EMBL/GenBank/DDBJ whole genome shotgun (WGS) entry which is preliminary data.</text>
</comment>
<keyword evidence="2" id="KW-0677">Repeat</keyword>
<keyword evidence="9" id="KW-1185">Reference proteome</keyword>
<evidence type="ECO:0000259" key="7">
    <source>
        <dbReference type="PROSITE" id="PS52027"/>
    </source>
</evidence>
<feature type="region of interest" description="Disordered" evidence="6">
    <location>
        <begin position="509"/>
        <end position="539"/>
    </location>
</feature>
<keyword evidence="4" id="KW-0862">Zinc</keyword>
<evidence type="ECO:0000313" key="8">
    <source>
        <dbReference type="EMBL" id="KAG7157422.1"/>
    </source>
</evidence>
<feature type="domain" description="C2HC/C3H-type" evidence="7">
    <location>
        <begin position="603"/>
        <end position="632"/>
    </location>
</feature>
<feature type="region of interest" description="Disordered" evidence="6">
    <location>
        <begin position="382"/>
        <end position="436"/>
    </location>
</feature>
<feature type="region of interest" description="Disordered" evidence="6">
    <location>
        <begin position="275"/>
        <end position="327"/>
    </location>
</feature>
<feature type="domain" description="C2HC/C3H-type" evidence="7">
    <location>
        <begin position="10"/>
        <end position="39"/>
    </location>
</feature>
<name>A0A8J5JFW9_HOMAM</name>
<accession>A0A8J5JFW9</accession>
<dbReference type="PANTHER" id="PTHR13555:SF68">
    <property type="entry name" value="ZINC FINGER PROTEIN 474"/>
    <property type="match status" value="1"/>
</dbReference>
<evidence type="ECO:0000256" key="1">
    <source>
        <dbReference type="ARBA" id="ARBA00022723"/>
    </source>
</evidence>
<feature type="compositionally biased region" description="Low complexity" evidence="6">
    <location>
        <begin position="162"/>
        <end position="178"/>
    </location>
</feature>
<dbReference type="PROSITE" id="PS52027">
    <property type="entry name" value="ZF_C2HC_C3H"/>
    <property type="match status" value="4"/>
</dbReference>
<sequence>MTSSTTRPPGFVECYVCQKEFGSRSIEIHEPQCLAKWRANNSKLPKSRREASPSPPPGHPLHGAQLQVDMSPSPSVYTPTSDPDELSSSWPDQRQHLSRRADGRPRSASQGHAEKKNRPGTATLRRPKVLDMSLKNAVDMSEMTRSMVDQLILSRESQSGFSDYSSDFTNSSSSSPSSLAVPVITSASRPTRKTSSLRNFVPRNRRRPLEEVFMGPKNKVKIPEPCKTCGKEQNPERFHSHPLHMLKFKSKGDEKSKSKPFKLIVTKPTALKFKSKSLDEEKKNPSRKSKLKPPNVIQRNAHSVGSSPIVTKKSHRDKERNASHHKIVPLKKFIQNQKASISEGQKDFNVEIYDGDASPRNVSESNINPLSQRQRDMTLKENGESNGVMGLHKAATHPSRGMGKIEEESDSPTETQGDAGAPPYKPPPSTLNNTNTRLNTSRTLVCFICGREFGSRSLPIHQPQCLEKWKRENERLPKNLRRPVPQEPDHHLTQEEWNHFAWKTAQVRGTNNKRGSSDGEVDSTSHLCQQEQQNHHQQNDEDFLAQLVPCEMCGRTFFPERLEVHQRGCKPPPGAPAKKPQKTRPESTSSSSVLNSSMSVAKPTVVCYICGREFGTMSITIHEPQCLRKWKIENQSLPNHLQRPDPRILRPSPTHNHSAKYHVVTSFSSSTCKHPFGDIDGKNYSKIDLKLYNLTLGSLKNY</sequence>
<feature type="region of interest" description="Disordered" evidence="6">
    <location>
        <begin position="160"/>
        <end position="203"/>
    </location>
</feature>
<evidence type="ECO:0000256" key="6">
    <source>
        <dbReference type="SAM" id="MobiDB-lite"/>
    </source>
</evidence>
<feature type="compositionally biased region" description="Polar residues" evidence="6">
    <location>
        <begin position="297"/>
        <end position="309"/>
    </location>
</feature>
<feature type="compositionally biased region" description="Polar residues" evidence="6">
    <location>
        <begin position="360"/>
        <end position="372"/>
    </location>
</feature>
<feature type="compositionally biased region" description="Polar residues" evidence="6">
    <location>
        <begin position="68"/>
        <end position="92"/>
    </location>
</feature>
<dbReference type="Gene3D" id="3.30.160.60">
    <property type="entry name" value="Classic Zinc Finger"/>
    <property type="match status" value="4"/>
</dbReference>
<feature type="compositionally biased region" description="Basic and acidic residues" evidence="6">
    <location>
        <begin position="93"/>
        <end position="105"/>
    </location>
</feature>
<dbReference type="GO" id="GO:0008270">
    <property type="term" value="F:zinc ion binding"/>
    <property type="evidence" value="ECO:0007669"/>
    <property type="project" value="UniProtKB-KW"/>
</dbReference>
<feature type="region of interest" description="Disordered" evidence="6">
    <location>
        <begin position="356"/>
        <end position="375"/>
    </location>
</feature>
<keyword evidence="3 5" id="KW-0863">Zinc-finger</keyword>